<dbReference type="Pfam" id="PF13962">
    <property type="entry name" value="PGG"/>
    <property type="match status" value="1"/>
</dbReference>
<accession>A0AAW2QZM1</accession>
<keyword evidence="1" id="KW-0472">Membrane</keyword>
<organism evidence="3">
    <name type="scientific">Sesamum radiatum</name>
    <name type="common">Black benniseed</name>
    <dbReference type="NCBI Taxonomy" id="300843"/>
    <lineage>
        <taxon>Eukaryota</taxon>
        <taxon>Viridiplantae</taxon>
        <taxon>Streptophyta</taxon>
        <taxon>Embryophyta</taxon>
        <taxon>Tracheophyta</taxon>
        <taxon>Spermatophyta</taxon>
        <taxon>Magnoliopsida</taxon>
        <taxon>eudicotyledons</taxon>
        <taxon>Gunneridae</taxon>
        <taxon>Pentapetalae</taxon>
        <taxon>asterids</taxon>
        <taxon>lamiids</taxon>
        <taxon>Lamiales</taxon>
        <taxon>Pedaliaceae</taxon>
        <taxon>Sesamum</taxon>
    </lineage>
</organism>
<gene>
    <name evidence="3" type="ORF">Sradi_3243900</name>
</gene>
<feature type="transmembrane region" description="Helical" evidence="1">
    <location>
        <begin position="21"/>
        <end position="41"/>
    </location>
</feature>
<dbReference type="AlphaFoldDB" id="A0AAW2QZM1"/>
<dbReference type="InterPro" id="IPR026961">
    <property type="entry name" value="PGG_dom"/>
</dbReference>
<dbReference type="PANTHER" id="PTHR24177">
    <property type="entry name" value="CASKIN"/>
    <property type="match status" value="1"/>
</dbReference>
<name>A0AAW2QZM1_SESRA</name>
<proteinExistence type="predicted"/>
<sequence length="103" mass="11191">MIFTAEHKILKEGGEKWMKDIFNSCMIAVALIVTVMFAAAITVPGGNDGSNGYPIFSKNGAFIVFAISDVVCLFTSTTSLLMFLAILTSHYAEKISCTLCQRD</sequence>
<dbReference type="PANTHER" id="PTHR24177:SF435">
    <property type="entry name" value="ANKYRIN REPEAT-CONTAINING PROTEIN NPR4-LIKE"/>
    <property type="match status" value="1"/>
</dbReference>
<keyword evidence="1" id="KW-0812">Transmembrane</keyword>
<feature type="domain" description="PGG" evidence="2">
    <location>
        <begin position="15"/>
        <end position="89"/>
    </location>
</feature>
<comment type="caution">
    <text evidence="3">The sequence shown here is derived from an EMBL/GenBank/DDBJ whole genome shotgun (WGS) entry which is preliminary data.</text>
</comment>
<evidence type="ECO:0000259" key="2">
    <source>
        <dbReference type="Pfam" id="PF13962"/>
    </source>
</evidence>
<keyword evidence="1" id="KW-1133">Transmembrane helix</keyword>
<reference evidence="3" key="2">
    <citation type="journal article" date="2024" name="Plant">
        <title>Genomic evolution and insights into agronomic trait innovations of Sesamum species.</title>
        <authorList>
            <person name="Miao H."/>
            <person name="Wang L."/>
            <person name="Qu L."/>
            <person name="Liu H."/>
            <person name="Sun Y."/>
            <person name="Le M."/>
            <person name="Wang Q."/>
            <person name="Wei S."/>
            <person name="Zheng Y."/>
            <person name="Lin W."/>
            <person name="Duan Y."/>
            <person name="Cao H."/>
            <person name="Xiong S."/>
            <person name="Wang X."/>
            <person name="Wei L."/>
            <person name="Li C."/>
            <person name="Ma Q."/>
            <person name="Ju M."/>
            <person name="Zhao R."/>
            <person name="Li G."/>
            <person name="Mu C."/>
            <person name="Tian Q."/>
            <person name="Mei H."/>
            <person name="Zhang T."/>
            <person name="Gao T."/>
            <person name="Zhang H."/>
        </authorList>
    </citation>
    <scope>NUCLEOTIDE SEQUENCE</scope>
    <source>
        <strain evidence="3">G02</strain>
    </source>
</reference>
<dbReference type="EMBL" id="JACGWJ010000014">
    <property type="protein sequence ID" value="KAL0373282.1"/>
    <property type="molecule type" value="Genomic_DNA"/>
</dbReference>
<dbReference type="GO" id="GO:0016020">
    <property type="term" value="C:membrane"/>
    <property type="evidence" value="ECO:0007669"/>
    <property type="project" value="TreeGrafter"/>
</dbReference>
<protein>
    <recommendedName>
        <fullName evidence="2">PGG domain-containing protein</fullName>
    </recommendedName>
</protein>
<evidence type="ECO:0000256" key="1">
    <source>
        <dbReference type="SAM" id="Phobius"/>
    </source>
</evidence>
<feature type="transmembrane region" description="Helical" evidence="1">
    <location>
        <begin position="61"/>
        <end position="87"/>
    </location>
</feature>
<evidence type="ECO:0000313" key="3">
    <source>
        <dbReference type="EMBL" id="KAL0373282.1"/>
    </source>
</evidence>
<reference evidence="3" key="1">
    <citation type="submission" date="2020-06" db="EMBL/GenBank/DDBJ databases">
        <authorList>
            <person name="Li T."/>
            <person name="Hu X."/>
            <person name="Zhang T."/>
            <person name="Song X."/>
            <person name="Zhang H."/>
            <person name="Dai N."/>
            <person name="Sheng W."/>
            <person name="Hou X."/>
            <person name="Wei L."/>
        </authorList>
    </citation>
    <scope>NUCLEOTIDE SEQUENCE</scope>
    <source>
        <strain evidence="3">G02</strain>
        <tissue evidence="3">Leaf</tissue>
    </source>
</reference>